<feature type="region of interest" description="Disordered" evidence="1">
    <location>
        <begin position="95"/>
        <end position="211"/>
    </location>
</feature>
<dbReference type="PROSITE" id="PS50020">
    <property type="entry name" value="WW_DOMAIN_2"/>
    <property type="match status" value="1"/>
</dbReference>
<evidence type="ECO:0000313" key="3">
    <source>
        <dbReference type="EMBL" id="KAF2846237.1"/>
    </source>
</evidence>
<sequence>MSIETALQRADQYIQKQMHKFEQQKRGRASPPRAYAGYGQLPPQQDYSHGRRSSQNYGSPAPPPHPLHQGPAAPSGWRQEFDTRNQRWYYINLSTGRSQWEPPNPQHSQAPPPRSQTFSNEPPQHREHNRWSQQRERAVSQPQRPMSSSSGGQYLGVDHPDRNASSVSPHPSPSGRLPPGAHLDLKTGQVVTSMFPPGQDANSWAQEVGRV</sequence>
<evidence type="ECO:0000256" key="1">
    <source>
        <dbReference type="SAM" id="MobiDB-lite"/>
    </source>
</evidence>
<name>A0A6A7AV47_9PLEO</name>
<feature type="region of interest" description="Disordered" evidence="1">
    <location>
        <begin position="15"/>
        <end position="81"/>
    </location>
</feature>
<dbReference type="Gene3D" id="2.20.70.10">
    <property type="match status" value="1"/>
</dbReference>
<feature type="compositionally biased region" description="Pro residues" evidence="1">
    <location>
        <begin position="102"/>
        <end position="114"/>
    </location>
</feature>
<dbReference type="InterPro" id="IPR036020">
    <property type="entry name" value="WW_dom_sf"/>
</dbReference>
<dbReference type="SMART" id="SM00456">
    <property type="entry name" value="WW"/>
    <property type="match status" value="1"/>
</dbReference>
<keyword evidence="4" id="KW-1185">Reference proteome</keyword>
<evidence type="ECO:0000313" key="4">
    <source>
        <dbReference type="Proteomes" id="UP000799423"/>
    </source>
</evidence>
<dbReference type="EMBL" id="MU006337">
    <property type="protein sequence ID" value="KAF2846237.1"/>
    <property type="molecule type" value="Genomic_DNA"/>
</dbReference>
<dbReference type="InterPro" id="IPR001202">
    <property type="entry name" value="WW_dom"/>
</dbReference>
<dbReference type="PROSITE" id="PS01159">
    <property type="entry name" value="WW_DOMAIN_1"/>
    <property type="match status" value="1"/>
</dbReference>
<accession>A0A6A7AV47</accession>
<dbReference type="Pfam" id="PF00397">
    <property type="entry name" value="WW"/>
    <property type="match status" value="1"/>
</dbReference>
<dbReference type="Proteomes" id="UP000799423">
    <property type="component" value="Unassembled WGS sequence"/>
</dbReference>
<feature type="domain" description="WW" evidence="2">
    <location>
        <begin position="71"/>
        <end position="105"/>
    </location>
</feature>
<dbReference type="CDD" id="cd00201">
    <property type="entry name" value="WW"/>
    <property type="match status" value="1"/>
</dbReference>
<dbReference type="SUPFAM" id="SSF51045">
    <property type="entry name" value="WW domain"/>
    <property type="match status" value="1"/>
</dbReference>
<feature type="compositionally biased region" description="Basic and acidic residues" evidence="1">
    <location>
        <begin position="123"/>
        <end position="138"/>
    </location>
</feature>
<dbReference type="AlphaFoldDB" id="A0A6A7AV47"/>
<protein>
    <recommendedName>
        <fullName evidence="2">WW domain-containing protein</fullName>
    </recommendedName>
</protein>
<dbReference type="OrthoDB" id="2444812at2759"/>
<proteinExistence type="predicted"/>
<feature type="compositionally biased region" description="Polar residues" evidence="1">
    <location>
        <begin position="140"/>
        <end position="152"/>
    </location>
</feature>
<gene>
    <name evidence="3" type="ORF">T440DRAFT_247212</name>
</gene>
<evidence type="ECO:0000259" key="2">
    <source>
        <dbReference type="PROSITE" id="PS50020"/>
    </source>
</evidence>
<organism evidence="3 4">
    <name type="scientific">Plenodomus tracheiphilus IPT5</name>
    <dbReference type="NCBI Taxonomy" id="1408161"/>
    <lineage>
        <taxon>Eukaryota</taxon>
        <taxon>Fungi</taxon>
        <taxon>Dikarya</taxon>
        <taxon>Ascomycota</taxon>
        <taxon>Pezizomycotina</taxon>
        <taxon>Dothideomycetes</taxon>
        <taxon>Pleosporomycetidae</taxon>
        <taxon>Pleosporales</taxon>
        <taxon>Pleosporineae</taxon>
        <taxon>Leptosphaeriaceae</taxon>
        <taxon>Plenodomus</taxon>
    </lineage>
</organism>
<feature type="compositionally biased region" description="Polar residues" evidence="1">
    <location>
        <begin position="42"/>
        <end position="58"/>
    </location>
</feature>
<reference evidence="3" key="1">
    <citation type="submission" date="2020-01" db="EMBL/GenBank/DDBJ databases">
        <authorList>
            <consortium name="DOE Joint Genome Institute"/>
            <person name="Haridas S."/>
            <person name="Albert R."/>
            <person name="Binder M."/>
            <person name="Bloem J."/>
            <person name="Labutti K."/>
            <person name="Salamov A."/>
            <person name="Andreopoulos B."/>
            <person name="Baker S.E."/>
            <person name="Barry K."/>
            <person name="Bills G."/>
            <person name="Bluhm B.H."/>
            <person name="Cannon C."/>
            <person name="Castanera R."/>
            <person name="Culley D.E."/>
            <person name="Daum C."/>
            <person name="Ezra D."/>
            <person name="Gonzalez J.B."/>
            <person name="Henrissat B."/>
            <person name="Kuo A."/>
            <person name="Liang C."/>
            <person name="Lipzen A."/>
            <person name="Lutzoni F."/>
            <person name="Magnuson J."/>
            <person name="Mondo S."/>
            <person name="Nolan M."/>
            <person name="Ohm R."/>
            <person name="Pangilinan J."/>
            <person name="Park H.-J."/>
            <person name="Ramirez L."/>
            <person name="Alfaro M."/>
            <person name="Sun H."/>
            <person name="Tritt A."/>
            <person name="Yoshinaga Y."/>
            <person name="Zwiers L.-H."/>
            <person name="Turgeon B.G."/>
            <person name="Goodwin S.B."/>
            <person name="Spatafora J.W."/>
            <person name="Crous P.W."/>
            <person name="Grigoriev I.V."/>
        </authorList>
    </citation>
    <scope>NUCLEOTIDE SEQUENCE</scope>
    <source>
        <strain evidence="3">IPT5</strain>
    </source>
</reference>